<evidence type="ECO:0000313" key="1">
    <source>
        <dbReference type="EMBL" id="MBC3794028.1"/>
    </source>
</evidence>
<sequence>MNPLRTGFIGLFFLGILTGYAQNSIPKPPIHLLHVNELAFARYTTVWVKQDIDLKNHIRHEQLFNQLLPAHIKPRPESITLLFDSLYLASDPYRRAFLINTTSDTVFVNRADATLANVRTEVYVKNQWLVLQQDRGASCGNSYWKMPLPPNHHLVVQIEALSGSVKVPYQLIVKVNGKDVLSRPIMTDLNQPLLNLAGTVFSDPWK</sequence>
<gene>
    <name evidence="1" type="ORF">FH603_4555</name>
</gene>
<evidence type="ECO:0008006" key="3">
    <source>
        <dbReference type="Google" id="ProtNLM"/>
    </source>
</evidence>
<name>A0ABR6WBT8_9BACT</name>
<reference evidence="1 2" key="1">
    <citation type="submission" date="2019-06" db="EMBL/GenBank/DDBJ databases">
        <title>Spirosoma utsteinense sp. nov. isolated from Antarctic ice-free soils.</title>
        <authorList>
            <person name="Tahon G."/>
        </authorList>
    </citation>
    <scope>NUCLEOTIDE SEQUENCE [LARGE SCALE GENOMIC DNA]</scope>
    <source>
        <strain evidence="1 2">LMG 31447</strain>
    </source>
</reference>
<organism evidence="1 2">
    <name type="scientific">Spirosoma utsteinense</name>
    <dbReference type="NCBI Taxonomy" id="2585773"/>
    <lineage>
        <taxon>Bacteria</taxon>
        <taxon>Pseudomonadati</taxon>
        <taxon>Bacteroidota</taxon>
        <taxon>Cytophagia</taxon>
        <taxon>Cytophagales</taxon>
        <taxon>Cytophagaceae</taxon>
        <taxon>Spirosoma</taxon>
    </lineage>
</organism>
<dbReference type="EMBL" id="VFIA01000035">
    <property type="protein sequence ID" value="MBC3794028.1"/>
    <property type="molecule type" value="Genomic_DNA"/>
</dbReference>
<evidence type="ECO:0000313" key="2">
    <source>
        <dbReference type="Proteomes" id="UP000700732"/>
    </source>
</evidence>
<protein>
    <recommendedName>
        <fullName evidence="3">GLPGLI family protein</fullName>
    </recommendedName>
</protein>
<accession>A0ABR6WBT8</accession>
<dbReference type="Proteomes" id="UP000700732">
    <property type="component" value="Unassembled WGS sequence"/>
</dbReference>
<keyword evidence="2" id="KW-1185">Reference proteome</keyword>
<dbReference type="RefSeq" id="WP_186740031.1">
    <property type="nucleotide sequence ID" value="NZ_VFIA01000035.1"/>
</dbReference>
<comment type="caution">
    <text evidence="1">The sequence shown here is derived from an EMBL/GenBank/DDBJ whole genome shotgun (WGS) entry which is preliminary data.</text>
</comment>
<proteinExistence type="predicted"/>